<sequence length="148" mass="15746">MSPPHTGEQSFLGPRVPPQIEAMSRGLKELDHGTVRRLLKGAVAGGSGRLPSPDACGSIISLCAVFPPQSEARTPSLKKRISVGTDTRSTPQTAPTQFRRRAAHTQSCQGRARGGRPVRSTFRPSPYPSGSCQSGLGRSQKSVVMKVI</sequence>
<dbReference type="Proteomes" id="UP001497482">
    <property type="component" value="Chromosome 8"/>
</dbReference>
<accession>A0AAV2MGY6</accession>
<evidence type="ECO:0000313" key="2">
    <source>
        <dbReference type="EMBL" id="CAL1612455.1"/>
    </source>
</evidence>
<evidence type="ECO:0000313" key="3">
    <source>
        <dbReference type="Proteomes" id="UP001497482"/>
    </source>
</evidence>
<organism evidence="2 3">
    <name type="scientific">Knipowitschia caucasica</name>
    <name type="common">Caucasian dwarf goby</name>
    <name type="synonym">Pomatoschistus caucasicus</name>
    <dbReference type="NCBI Taxonomy" id="637954"/>
    <lineage>
        <taxon>Eukaryota</taxon>
        <taxon>Metazoa</taxon>
        <taxon>Chordata</taxon>
        <taxon>Craniata</taxon>
        <taxon>Vertebrata</taxon>
        <taxon>Euteleostomi</taxon>
        <taxon>Actinopterygii</taxon>
        <taxon>Neopterygii</taxon>
        <taxon>Teleostei</taxon>
        <taxon>Neoteleostei</taxon>
        <taxon>Acanthomorphata</taxon>
        <taxon>Gobiaria</taxon>
        <taxon>Gobiiformes</taxon>
        <taxon>Gobioidei</taxon>
        <taxon>Gobiidae</taxon>
        <taxon>Gobiinae</taxon>
        <taxon>Knipowitschia</taxon>
    </lineage>
</organism>
<feature type="compositionally biased region" description="Polar residues" evidence="1">
    <location>
        <begin position="128"/>
        <end position="142"/>
    </location>
</feature>
<name>A0AAV2MGY6_KNICA</name>
<gene>
    <name evidence="2" type="ORF">KC01_LOCUS38776</name>
</gene>
<proteinExistence type="predicted"/>
<feature type="compositionally biased region" description="Polar residues" evidence="1">
    <location>
        <begin position="84"/>
        <end position="96"/>
    </location>
</feature>
<dbReference type="AlphaFoldDB" id="A0AAV2MGY6"/>
<dbReference type="EMBL" id="OZ035830">
    <property type="protein sequence ID" value="CAL1612455.1"/>
    <property type="molecule type" value="Genomic_DNA"/>
</dbReference>
<protein>
    <submittedName>
        <fullName evidence="2">Uncharacterized protein</fullName>
    </submittedName>
</protein>
<keyword evidence="3" id="KW-1185">Reference proteome</keyword>
<reference evidence="2 3" key="1">
    <citation type="submission" date="2024-04" db="EMBL/GenBank/DDBJ databases">
        <authorList>
            <person name="Waldvogel A.-M."/>
            <person name="Schoenle A."/>
        </authorList>
    </citation>
    <scope>NUCLEOTIDE SEQUENCE [LARGE SCALE GENOMIC DNA]</scope>
</reference>
<evidence type="ECO:0000256" key="1">
    <source>
        <dbReference type="SAM" id="MobiDB-lite"/>
    </source>
</evidence>
<feature type="region of interest" description="Disordered" evidence="1">
    <location>
        <begin position="71"/>
        <end position="148"/>
    </location>
</feature>